<sequence length="509" mass="60227">MKTATQKIKWNEKLERVWDKSFYSLDHNIYKTITEKEEYRKNVVKNDSSLTENEKNFLLNELLRVYDRSRICDNSVENQQCNNCLKKHQATQYCELCIRMYLENNFGNWTSGNNEIDKLIQECQRKTIGPHQVIEWVEYDQFENVKYLTEGGCATIYTATWKDGNYVKWNSERKILERFRRQKIVLKRLNNSNSNNVHWFQEVILNFTLDNAFMSLVTCRGLTKDPITQDYLLILHYYRNDLRNFLKDNYQLLTLLQKYRIILKIAFCLNVIHNQNVIHRDLHPGNILYLVGNYAWYISDLGLSGPVDKPPNSIYGNLPYIAPEVHCGEIYTKKSDIYSMGILMWEVITGETPFEDREHDLDLTLDIVKGYRPKNYEYIPREYVTLMNRCWDADPDNRPHAIIIRRKMESLVKSFYDEMDKQQDPNIQSRNLKSPINTQLSKNTKCRIQNSKIFSFNIPIKPRNATDEEQLEMEHKSIEVNNSSKSLDDQEFGISSSNLGSQFEPKKFI</sequence>
<dbReference type="GO" id="GO:0004672">
    <property type="term" value="F:protein kinase activity"/>
    <property type="evidence" value="ECO:0007669"/>
    <property type="project" value="InterPro"/>
</dbReference>
<dbReference type="EMBL" id="PQFF01000248">
    <property type="protein sequence ID" value="RHZ70484.1"/>
    <property type="molecule type" value="Genomic_DNA"/>
</dbReference>
<dbReference type="GO" id="GO:0005524">
    <property type="term" value="F:ATP binding"/>
    <property type="evidence" value="ECO:0007669"/>
    <property type="project" value="InterPro"/>
</dbReference>
<dbReference type="PANTHER" id="PTHR23257">
    <property type="entry name" value="SERINE-THREONINE PROTEIN KINASE"/>
    <property type="match status" value="1"/>
</dbReference>
<evidence type="ECO:0000256" key="1">
    <source>
        <dbReference type="SAM" id="MobiDB-lite"/>
    </source>
</evidence>
<dbReference type="InterPro" id="IPR001245">
    <property type="entry name" value="Ser-Thr/Tyr_kinase_cat_dom"/>
</dbReference>
<name>A0A397IAT4_9GLOM</name>
<dbReference type="Proteomes" id="UP000266861">
    <property type="component" value="Unassembled WGS sequence"/>
</dbReference>
<feature type="region of interest" description="Disordered" evidence="1">
    <location>
        <begin position="479"/>
        <end position="509"/>
    </location>
</feature>
<dbReference type="InterPro" id="IPR011009">
    <property type="entry name" value="Kinase-like_dom_sf"/>
</dbReference>
<dbReference type="STRING" id="1348612.A0A397IAT4"/>
<dbReference type="Gene3D" id="1.10.510.10">
    <property type="entry name" value="Transferase(Phosphotransferase) domain 1"/>
    <property type="match status" value="1"/>
</dbReference>
<dbReference type="PROSITE" id="PS50011">
    <property type="entry name" value="PROTEIN_KINASE_DOM"/>
    <property type="match status" value="1"/>
</dbReference>
<reference evidence="3 4" key="1">
    <citation type="submission" date="2018-08" db="EMBL/GenBank/DDBJ databases">
        <title>Genome and evolution of the arbuscular mycorrhizal fungus Diversispora epigaea (formerly Glomus versiforme) and its bacterial endosymbionts.</title>
        <authorList>
            <person name="Sun X."/>
            <person name="Fei Z."/>
            <person name="Harrison M."/>
        </authorList>
    </citation>
    <scope>NUCLEOTIDE SEQUENCE [LARGE SCALE GENOMIC DNA]</scope>
    <source>
        <strain evidence="3 4">IT104</strain>
    </source>
</reference>
<proteinExistence type="predicted"/>
<organism evidence="3 4">
    <name type="scientific">Diversispora epigaea</name>
    <dbReference type="NCBI Taxonomy" id="1348612"/>
    <lineage>
        <taxon>Eukaryota</taxon>
        <taxon>Fungi</taxon>
        <taxon>Fungi incertae sedis</taxon>
        <taxon>Mucoromycota</taxon>
        <taxon>Glomeromycotina</taxon>
        <taxon>Glomeromycetes</taxon>
        <taxon>Diversisporales</taxon>
        <taxon>Diversisporaceae</taxon>
        <taxon>Diversispora</taxon>
    </lineage>
</organism>
<dbReference type="InterPro" id="IPR050167">
    <property type="entry name" value="Ser_Thr_protein_kinase"/>
</dbReference>
<protein>
    <recommendedName>
        <fullName evidence="2">Protein kinase domain-containing protein</fullName>
    </recommendedName>
</protein>
<evidence type="ECO:0000313" key="3">
    <source>
        <dbReference type="EMBL" id="RHZ70484.1"/>
    </source>
</evidence>
<dbReference type="Pfam" id="PF07714">
    <property type="entry name" value="PK_Tyr_Ser-Thr"/>
    <property type="match status" value="1"/>
</dbReference>
<accession>A0A397IAT4</accession>
<dbReference type="InterPro" id="IPR000719">
    <property type="entry name" value="Prot_kinase_dom"/>
</dbReference>
<keyword evidence="4" id="KW-1185">Reference proteome</keyword>
<evidence type="ECO:0000313" key="4">
    <source>
        <dbReference type="Proteomes" id="UP000266861"/>
    </source>
</evidence>
<dbReference type="OrthoDB" id="9984829at2759"/>
<evidence type="ECO:0000259" key="2">
    <source>
        <dbReference type="PROSITE" id="PS50011"/>
    </source>
</evidence>
<dbReference type="SUPFAM" id="SSF56112">
    <property type="entry name" value="Protein kinase-like (PK-like)"/>
    <property type="match status" value="1"/>
</dbReference>
<dbReference type="AlphaFoldDB" id="A0A397IAT4"/>
<comment type="caution">
    <text evidence="3">The sequence shown here is derived from an EMBL/GenBank/DDBJ whole genome shotgun (WGS) entry which is preliminary data.</text>
</comment>
<gene>
    <name evidence="3" type="ORF">Glove_271g84</name>
</gene>
<feature type="domain" description="Protein kinase" evidence="2">
    <location>
        <begin position="142"/>
        <end position="411"/>
    </location>
</feature>